<accession>A0ABT7ATI5</accession>
<reference evidence="1 2" key="1">
    <citation type="submission" date="2023-01" db="EMBL/GenBank/DDBJ databases">
        <title>Novel diversity within Roseofilum (Cyanobacteria; Desertifilaceae) from marine benthic mats with descriptions of four novel species.</title>
        <authorList>
            <person name="Wang Y."/>
            <person name="Berthold D.E."/>
            <person name="Hu J."/>
            <person name="Lefler F.W."/>
            <person name="Laughinghouse H.D. IV."/>
        </authorList>
    </citation>
    <scope>NUCLEOTIDE SEQUENCE [LARGE SCALE GENOMIC DNA]</scope>
    <source>
        <strain evidence="1 2">BLCC-M154</strain>
    </source>
</reference>
<keyword evidence="2" id="KW-1185">Reference proteome</keyword>
<gene>
    <name evidence="1" type="ORF">PMG71_12350</name>
</gene>
<dbReference type="Proteomes" id="UP001235303">
    <property type="component" value="Unassembled WGS sequence"/>
</dbReference>
<organism evidence="1 2">
    <name type="scientific">Roseofilum acuticapitatum BLCC-M154</name>
    <dbReference type="NCBI Taxonomy" id="3022444"/>
    <lineage>
        <taxon>Bacteria</taxon>
        <taxon>Bacillati</taxon>
        <taxon>Cyanobacteriota</taxon>
        <taxon>Cyanophyceae</taxon>
        <taxon>Desertifilales</taxon>
        <taxon>Desertifilaceae</taxon>
        <taxon>Roseofilum</taxon>
        <taxon>Roseofilum acuticapitatum</taxon>
    </lineage>
</organism>
<comment type="caution">
    <text evidence="1">The sequence shown here is derived from an EMBL/GenBank/DDBJ whole genome shotgun (WGS) entry which is preliminary data.</text>
</comment>
<dbReference type="RefSeq" id="WP_283753978.1">
    <property type="nucleotide sequence ID" value="NZ_JAQOSP010000085.1"/>
</dbReference>
<dbReference type="EMBL" id="JAQOSP010000085">
    <property type="protein sequence ID" value="MDJ1170222.1"/>
    <property type="molecule type" value="Genomic_DNA"/>
</dbReference>
<protein>
    <submittedName>
        <fullName evidence="1">Uncharacterized protein</fullName>
    </submittedName>
</protein>
<proteinExistence type="predicted"/>
<evidence type="ECO:0000313" key="1">
    <source>
        <dbReference type="EMBL" id="MDJ1170222.1"/>
    </source>
</evidence>
<evidence type="ECO:0000313" key="2">
    <source>
        <dbReference type="Proteomes" id="UP001235303"/>
    </source>
</evidence>
<sequence length="56" mass="6134">MVYGDDMSGRSPTDQSAISISVNLLEPLLDGYFSLIFCVKTPRESRVVAGLLGDLW</sequence>
<name>A0ABT7ATI5_9CYAN</name>